<dbReference type="GO" id="GO:0009279">
    <property type="term" value="C:cell outer membrane"/>
    <property type="evidence" value="ECO:0007669"/>
    <property type="project" value="UniProtKB-SubCell"/>
</dbReference>
<dbReference type="Proteomes" id="UP001141619">
    <property type="component" value="Unassembled WGS sequence"/>
</dbReference>
<feature type="signal peptide" evidence="13">
    <location>
        <begin position="1"/>
        <end position="26"/>
    </location>
</feature>
<accession>A0A9X3Z7V9</accession>
<dbReference type="RefSeq" id="WP_274944107.1">
    <property type="nucleotide sequence ID" value="NZ_JANWOI010000003.1"/>
</dbReference>
<dbReference type="GO" id="GO:0006826">
    <property type="term" value="P:iron ion transport"/>
    <property type="evidence" value="ECO:0007669"/>
    <property type="project" value="UniProtKB-KW"/>
</dbReference>
<evidence type="ECO:0000256" key="6">
    <source>
        <dbReference type="ARBA" id="ARBA00023004"/>
    </source>
</evidence>
<protein>
    <submittedName>
        <fullName evidence="16">TonB-dependent receptor</fullName>
    </submittedName>
</protein>
<keyword evidence="6" id="KW-0408">Iron</keyword>
<gene>
    <name evidence="16" type="ORF">NYP16_10620</name>
</gene>
<keyword evidence="16" id="KW-0675">Receptor</keyword>
<evidence type="ECO:0000256" key="1">
    <source>
        <dbReference type="ARBA" id="ARBA00004571"/>
    </source>
</evidence>
<dbReference type="PROSITE" id="PS52016">
    <property type="entry name" value="TONB_DEPENDENT_REC_3"/>
    <property type="match status" value="1"/>
</dbReference>
<dbReference type="InterPro" id="IPR036942">
    <property type="entry name" value="Beta-barrel_TonB_sf"/>
</dbReference>
<evidence type="ECO:0000256" key="4">
    <source>
        <dbReference type="ARBA" id="ARBA00022496"/>
    </source>
</evidence>
<evidence type="ECO:0000256" key="13">
    <source>
        <dbReference type="SAM" id="SignalP"/>
    </source>
</evidence>
<dbReference type="CDD" id="cd01347">
    <property type="entry name" value="ligand_gated_channel"/>
    <property type="match status" value="1"/>
</dbReference>
<organism evidence="16 17">
    <name type="scientific">Govanella unica</name>
    <dbReference type="NCBI Taxonomy" id="2975056"/>
    <lineage>
        <taxon>Bacteria</taxon>
        <taxon>Pseudomonadati</taxon>
        <taxon>Pseudomonadota</taxon>
        <taxon>Alphaproteobacteria</taxon>
        <taxon>Emcibacterales</taxon>
        <taxon>Govanellaceae</taxon>
        <taxon>Govanella</taxon>
    </lineage>
</organism>
<feature type="chain" id="PRO_5040829370" evidence="13">
    <location>
        <begin position="27"/>
        <end position="741"/>
    </location>
</feature>
<evidence type="ECO:0000259" key="14">
    <source>
        <dbReference type="Pfam" id="PF00593"/>
    </source>
</evidence>
<dbReference type="InterPro" id="IPR000531">
    <property type="entry name" value="Beta-barrel_TonB"/>
</dbReference>
<sequence>MMKQTSRKAILTGTTAILLSTSAAFAAEPATGSAAADQFRIDEIIVTGSKMGATNLQETPIAITAFSAEILEKTGIKDIRDLAGSTPNLMVAQNGAFAQLYIRGIGSNNTFAGSDPSTTVNMDGVYIARPGAVFNNFMDVERIEVLRGPQGTLYGRNAVGGTINVISRLPTNEFHAKVQGTVGNYNLFRGEGYISGPIIEDKLFASISAMGSKHNGYFENIVPSGNDRGSENTWGTRAQIRALPTDNLEIIVRADYLKDTGHFVGNQALLLPFRPTGATGPVDPVTESIRGDWHKVALDTPSVTDRFILGTSGEINYTISEAAVLKSLTAYRKSHLDYTSDTDATDLHRQITLQQELQHQFSQEFNLTGKIDALKYVAGLYYFQEHIDAYSTVTAYNTNRVTNPAPIVDTKAWAGFAQATYDITDKFSATAGIRYTDEKKDFDQYLNIFTQTTGVSLAGYPTHYLRSGKYKAWTPKFGLDYHVTEDVMLYASATKGFKSGGFNFSSANKSQGFAPETLWSYEAGFKSEFADHRVRFNGTGFYYDYKNLQVQSFLMPGVTDITNASNATVKGIELELQTRPIEGLDIGGSLTYLKAVYKDYPKAPIPGAPLVFDPVLNMNVAATMDASGNYLNSSPKWTYNLYAQYTMDFGDKGTAFVRGEYGFKARQFFTVVNDNVQTMPNYDLINASIGYTSPDQRWQVIAYGRNLSNTQYLVSTGSFTAVPAGTPGDPRTFGLRLSYAY</sequence>
<keyword evidence="7" id="KW-0406">Ion transport</keyword>
<keyword evidence="8 12" id="KW-0798">TonB box</keyword>
<dbReference type="Gene3D" id="2.40.170.20">
    <property type="entry name" value="TonB-dependent receptor, beta-barrel domain"/>
    <property type="match status" value="1"/>
</dbReference>
<keyword evidence="4" id="KW-0410">Iron transport</keyword>
<keyword evidence="9 11" id="KW-0472">Membrane</keyword>
<dbReference type="Pfam" id="PF07715">
    <property type="entry name" value="Plug"/>
    <property type="match status" value="1"/>
</dbReference>
<name>A0A9X3Z7V9_9PROT</name>
<evidence type="ECO:0000256" key="3">
    <source>
        <dbReference type="ARBA" id="ARBA00022452"/>
    </source>
</evidence>
<comment type="caution">
    <text evidence="16">The sequence shown here is derived from an EMBL/GenBank/DDBJ whole genome shotgun (WGS) entry which is preliminary data.</text>
</comment>
<comment type="subcellular location">
    <subcellularLocation>
        <location evidence="1 11">Cell outer membrane</location>
        <topology evidence="1 11">Multi-pass membrane protein</topology>
    </subcellularLocation>
</comment>
<keyword evidence="17" id="KW-1185">Reference proteome</keyword>
<keyword evidence="13" id="KW-0732">Signal</keyword>
<evidence type="ECO:0000256" key="10">
    <source>
        <dbReference type="ARBA" id="ARBA00023237"/>
    </source>
</evidence>
<dbReference type="AlphaFoldDB" id="A0A9X3Z7V9"/>
<evidence type="ECO:0000259" key="15">
    <source>
        <dbReference type="Pfam" id="PF07715"/>
    </source>
</evidence>
<evidence type="ECO:0000256" key="7">
    <source>
        <dbReference type="ARBA" id="ARBA00023065"/>
    </source>
</evidence>
<feature type="domain" description="TonB-dependent receptor-like beta-barrel" evidence="14">
    <location>
        <begin position="304"/>
        <end position="707"/>
    </location>
</feature>
<dbReference type="SUPFAM" id="SSF56935">
    <property type="entry name" value="Porins"/>
    <property type="match status" value="1"/>
</dbReference>
<reference evidence="16" key="2">
    <citation type="journal article" date="2023" name="Syst. Appl. Microbiol.">
        <title>Govania unica gen. nov., sp. nov., a rare biosphere bacterium that represents a novel family in the class Alphaproteobacteria.</title>
        <authorList>
            <person name="Vandamme P."/>
            <person name="Peeters C."/>
            <person name="Hettiarachchi A."/>
            <person name="Cnockaert M."/>
            <person name="Carlier A."/>
        </authorList>
    </citation>
    <scope>NUCLEOTIDE SEQUENCE</scope>
    <source>
        <strain evidence="16">LMG 31809</strain>
    </source>
</reference>
<keyword evidence="2 11" id="KW-0813">Transport</keyword>
<dbReference type="Pfam" id="PF00593">
    <property type="entry name" value="TonB_dep_Rec_b-barrel"/>
    <property type="match status" value="1"/>
</dbReference>
<feature type="domain" description="TonB-dependent receptor plug" evidence="15">
    <location>
        <begin position="56"/>
        <end position="162"/>
    </location>
</feature>
<dbReference type="PANTHER" id="PTHR32552">
    <property type="entry name" value="FERRICHROME IRON RECEPTOR-RELATED"/>
    <property type="match status" value="1"/>
</dbReference>
<evidence type="ECO:0000256" key="11">
    <source>
        <dbReference type="PROSITE-ProRule" id="PRU01360"/>
    </source>
</evidence>
<keyword evidence="10 11" id="KW-0998">Cell outer membrane</keyword>
<evidence type="ECO:0000256" key="2">
    <source>
        <dbReference type="ARBA" id="ARBA00022448"/>
    </source>
</evidence>
<dbReference type="InterPro" id="IPR039426">
    <property type="entry name" value="TonB-dep_rcpt-like"/>
</dbReference>
<evidence type="ECO:0000256" key="5">
    <source>
        <dbReference type="ARBA" id="ARBA00022692"/>
    </source>
</evidence>
<evidence type="ECO:0000256" key="9">
    <source>
        <dbReference type="ARBA" id="ARBA00023136"/>
    </source>
</evidence>
<dbReference type="EMBL" id="JANWOI010000003">
    <property type="protein sequence ID" value="MDA5194404.1"/>
    <property type="molecule type" value="Genomic_DNA"/>
</dbReference>
<dbReference type="InterPro" id="IPR012910">
    <property type="entry name" value="Plug_dom"/>
</dbReference>
<dbReference type="PANTHER" id="PTHR32552:SF81">
    <property type="entry name" value="TONB-DEPENDENT OUTER MEMBRANE RECEPTOR"/>
    <property type="match status" value="1"/>
</dbReference>
<evidence type="ECO:0000313" key="17">
    <source>
        <dbReference type="Proteomes" id="UP001141619"/>
    </source>
</evidence>
<keyword evidence="3 11" id="KW-1134">Transmembrane beta strand</keyword>
<evidence type="ECO:0000313" key="16">
    <source>
        <dbReference type="EMBL" id="MDA5194404.1"/>
    </source>
</evidence>
<reference evidence="16" key="1">
    <citation type="submission" date="2022-08" db="EMBL/GenBank/DDBJ databases">
        <authorList>
            <person name="Vandamme P."/>
            <person name="Hettiarachchi A."/>
            <person name="Peeters C."/>
            <person name="Cnockaert M."/>
            <person name="Carlier A."/>
        </authorList>
    </citation>
    <scope>NUCLEOTIDE SEQUENCE</scope>
    <source>
        <strain evidence="16">LMG 31809</strain>
    </source>
</reference>
<comment type="similarity">
    <text evidence="11 12">Belongs to the TonB-dependent receptor family.</text>
</comment>
<proteinExistence type="inferred from homology"/>
<keyword evidence="5 11" id="KW-0812">Transmembrane</keyword>
<evidence type="ECO:0000256" key="12">
    <source>
        <dbReference type="RuleBase" id="RU003357"/>
    </source>
</evidence>
<evidence type="ECO:0000256" key="8">
    <source>
        <dbReference type="ARBA" id="ARBA00023077"/>
    </source>
</evidence>